<dbReference type="InterPro" id="IPR049484">
    <property type="entry name" value="Rv0078-like_C"/>
</dbReference>
<dbReference type="InterPro" id="IPR036271">
    <property type="entry name" value="Tet_transcr_reg_TetR-rel_C_sf"/>
</dbReference>
<evidence type="ECO:0000313" key="6">
    <source>
        <dbReference type="EMBL" id="SEH82163.1"/>
    </source>
</evidence>
<keyword evidence="1" id="KW-0805">Transcription regulation</keyword>
<dbReference type="SUPFAM" id="SSF46689">
    <property type="entry name" value="Homeodomain-like"/>
    <property type="match status" value="1"/>
</dbReference>
<dbReference type="PROSITE" id="PS01081">
    <property type="entry name" value="HTH_TETR_1"/>
    <property type="match status" value="1"/>
</dbReference>
<dbReference type="InterPro" id="IPR001647">
    <property type="entry name" value="HTH_TetR"/>
</dbReference>
<dbReference type="Gene3D" id="1.10.357.10">
    <property type="entry name" value="Tetracycline Repressor, domain 2"/>
    <property type="match status" value="1"/>
</dbReference>
<evidence type="ECO:0000256" key="1">
    <source>
        <dbReference type="ARBA" id="ARBA00023015"/>
    </source>
</evidence>
<dbReference type="STRING" id="370526.SAMN04489835_4539"/>
<reference evidence="7" key="1">
    <citation type="submission" date="2016-10" db="EMBL/GenBank/DDBJ databases">
        <authorList>
            <person name="Varghese N."/>
            <person name="Submissions S."/>
        </authorList>
    </citation>
    <scope>NUCLEOTIDE SEQUENCE [LARGE SCALE GENOMIC DNA]</scope>
    <source>
        <strain evidence="7">DSM 45405</strain>
    </source>
</reference>
<proteinExistence type="predicted"/>
<dbReference type="InterPro" id="IPR009057">
    <property type="entry name" value="Homeodomain-like_sf"/>
</dbReference>
<feature type="domain" description="HTH tetR-type" evidence="5">
    <location>
        <begin position="1"/>
        <end position="58"/>
    </location>
</feature>
<name>A0A1H6L1P5_MYCRU</name>
<organism evidence="6 7">
    <name type="scientific">Mycolicibacterium rutilum</name>
    <name type="common">Mycobacterium rutilum</name>
    <dbReference type="NCBI Taxonomy" id="370526"/>
    <lineage>
        <taxon>Bacteria</taxon>
        <taxon>Bacillati</taxon>
        <taxon>Actinomycetota</taxon>
        <taxon>Actinomycetes</taxon>
        <taxon>Mycobacteriales</taxon>
        <taxon>Mycobacteriaceae</taxon>
        <taxon>Mycolicibacterium</taxon>
    </lineage>
</organism>
<dbReference type="PANTHER" id="PTHR30055:SF234">
    <property type="entry name" value="HTH-TYPE TRANSCRIPTIONAL REGULATOR BETI"/>
    <property type="match status" value="1"/>
</dbReference>
<protein>
    <submittedName>
        <fullName evidence="6">DNA-binding transcriptional regulator, AcrR family</fullName>
    </submittedName>
</protein>
<dbReference type="SUPFAM" id="SSF48498">
    <property type="entry name" value="Tetracyclin repressor-like, C-terminal domain"/>
    <property type="match status" value="1"/>
</dbReference>
<evidence type="ECO:0000256" key="4">
    <source>
        <dbReference type="PROSITE-ProRule" id="PRU00335"/>
    </source>
</evidence>
<feature type="DNA-binding region" description="H-T-H motif" evidence="4">
    <location>
        <begin position="21"/>
        <end position="40"/>
    </location>
</feature>
<evidence type="ECO:0000256" key="2">
    <source>
        <dbReference type="ARBA" id="ARBA00023125"/>
    </source>
</evidence>
<evidence type="ECO:0000256" key="3">
    <source>
        <dbReference type="ARBA" id="ARBA00023163"/>
    </source>
</evidence>
<dbReference type="GO" id="GO:0003700">
    <property type="term" value="F:DNA-binding transcription factor activity"/>
    <property type="evidence" value="ECO:0007669"/>
    <property type="project" value="TreeGrafter"/>
</dbReference>
<accession>A0A1H6L1P5</accession>
<dbReference type="InterPro" id="IPR023772">
    <property type="entry name" value="DNA-bd_HTH_TetR-type_CS"/>
</dbReference>
<keyword evidence="7" id="KW-1185">Reference proteome</keyword>
<evidence type="ECO:0000259" key="5">
    <source>
        <dbReference type="PROSITE" id="PS50977"/>
    </source>
</evidence>
<keyword evidence="2 4" id="KW-0238">DNA-binding</keyword>
<dbReference type="PRINTS" id="PR00455">
    <property type="entry name" value="HTHTETR"/>
</dbReference>
<dbReference type="PANTHER" id="PTHR30055">
    <property type="entry name" value="HTH-TYPE TRANSCRIPTIONAL REGULATOR RUTR"/>
    <property type="match status" value="1"/>
</dbReference>
<dbReference type="Pfam" id="PF21351">
    <property type="entry name" value="TetR_C_41"/>
    <property type="match status" value="1"/>
</dbReference>
<dbReference type="Proteomes" id="UP000182915">
    <property type="component" value="Chromosome I"/>
</dbReference>
<evidence type="ECO:0000313" key="7">
    <source>
        <dbReference type="Proteomes" id="UP000182915"/>
    </source>
</evidence>
<dbReference type="GO" id="GO:0000976">
    <property type="term" value="F:transcription cis-regulatory region binding"/>
    <property type="evidence" value="ECO:0007669"/>
    <property type="project" value="TreeGrafter"/>
</dbReference>
<keyword evidence="3" id="KW-0804">Transcription</keyword>
<dbReference type="PROSITE" id="PS50977">
    <property type="entry name" value="HTH_TETR_2"/>
    <property type="match status" value="1"/>
</dbReference>
<dbReference type="InterPro" id="IPR050109">
    <property type="entry name" value="HTH-type_TetR-like_transc_reg"/>
</dbReference>
<sequence>MAALVRAARDLFAENGYEATSLEAVAARAEVTKGAVYHHFKGKPQLFEAVFTREIDDMAAPLLAAYRSKRDPWAGFHTACQAFLDLCLDAGTQRIVLLDAFTALGWERMRRLEAPLLEMMETGIARAVGAGRIAKRPAGPLAHFLFGALCETAMVVARADDQPAAQRQAVAELRRILDGLVIG</sequence>
<dbReference type="EMBL" id="LT629971">
    <property type="protein sequence ID" value="SEH82163.1"/>
    <property type="molecule type" value="Genomic_DNA"/>
</dbReference>
<gene>
    <name evidence="6" type="ORF">SAMN04489835_4539</name>
</gene>
<dbReference type="Pfam" id="PF00440">
    <property type="entry name" value="TetR_N"/>
    <property type="match status" value="1"/>
</dbReference>
<dbReference type="AlphaFoldDB" id="A0A1H6L1P5"/>